<protein>
    <submittedName>
        <fullName evidence="1">Uncharacterized protein</fullName>
    </submittedName>
</protein>
<proteinExistence type="predicted"/>
<keyword evidence="2" id="KW-1185">Reference proteome</keyword>
<organism evidence="1 2">
    <name type="scientific">Punica granatum</name>
    <name type="common">Pomegranate</name>
    <dbReference type="NCBI Taxonomy" id="22663"/>
    <lineage>
        <taxon>Eukaryota</taxon>
        <taxon>Viridiplantae</taxon>
        <taxon>Streptophyta</taxon>
        <taxon>Embryophyta</taxon>
        <taxon>Tracheophyta</taxon>
        <taxon>Spermatophyta</taxon>
        <taxon>Magnoliopsida</taxon>
        <taxon>eudicotyledons</taxon>
        <taxon>Gunneridae</taxon>
        <taxon>Pentapetalae</taxon>
        <taxon>rosids</taxon>
        <taxon>malvids</taxon>
        <taxon>Myrtales</taxon>
        <taxon>Lythraceae</taxon>
        <taxon>Punica</taxon>
    </lineage>
</organism>
<reference evidence="1 2" key="1">
    <citation type="submission" date="2017-11" db="EMBL/GenBank/DDBJ databases">
        <title>De-novo sequencing of pomegranate (Punica granatum L.) genome.</title>
        <authorList>
            <person name="Akparov Z."/>
            <person name="Amiraslanov A."/>
            <person name="Hajiyeva S."/>
            <person name="Abbasov M."/>
            <person name="Kaur K."/>
            <person name="Hamwieh A."/>
            <person name="Solovyev V."/>
            <person name="Salamov A."/>
            <person name="Braich B."/>
            <person name="Kosarev P."/>
            <person name="Mahmoud A."/>
            <person name="Hajiyev E."/>
            <person name="Babayeva S."/>
            <person name="Izzatullayeva V."/>
            <person name="Mammadov A."/>
            <person name="Mammadov A."/>
            <person name="Sharifova S."/>
            <person name="Ojaghi J."/>
            <person name="Eynullazada K."/>
            <person name="Bayramov B."/>
            <person name="Abdulazimova A."/>
            <person name="Shahmuradov I."/>
        </authorList>
    </citation>
    <scope>NUCLEOTIDE SEQUENCE [LARGE SCALE GENOMIC DNA]</scope>
    <source>
        <strain evidence="2">cv. AG2017</strain>
        <tissue evidence="1">Leaf</tissue>
    </source>
</reference>
<dbReference type="EMBL" id="PGOL01000181">
    <property type="protein sequence ID" value="PKI75212.1"/>
    <property type="molecule type" value="Genomic_DNA"/>
</dbReference>
<evidence type="ECO:0000313" key="1">
    <source>
        <dbReference type="EMBL" id="PKI75212.1"/>
    </source>
</evidence>
<comment type="caution">
    <text evidence="1">The sequence shown here is derived from an EMBL/GenBank/DDBJ whole genome shotgun (WGS) entry which is preliminary data.</text>
</comment>
<evidence type="ECO:0000313" key="2">
    <source>
        <dbReference type="Proteomes" id="UP000233551"/>
    </source>
</evidence>
<name>A0A2I0L3E3_PUNGR</name>
<dbReference type="Proteomes" id="UP000233551">
    <property type="component" value="Unassembled WGS sequence"/>
</dbReference>
<dbReference type="AlphaFoldDB" id="A0A2I0L3E3"/>
<gene>
    <name evidence="1" type="ORF">CRG98_004363</name>
</gene>
<accession>A0A2I0L3E3</accession>
<sequence>MTRSEWGSIRVGSKSAPASSGIARFCSKLDQRITSVRGFYPSAQPGLDSLPFSPLSRLSFPSMREKSAVPLAKLICRGGLPFDLLGSAPGK</sequence>